<dbReference type="EMBL" id="JABSTR010000004">
    <property type="protein sequence ID" value="KAH9367239.1"/>
    <property type="molecule type" value="Genomic_DNA"/>
</dbReference>
<comment type="caution">
    <text evidence="2">The sequence shown here is derived from an EMBL/GenBank/DDBJ whole genome shotgun (WGS) entry which is preliminary data.</text>
</comment>
<name>A0A9J6FWQ6_HAELO</name>
<proteinExistence type="predicted"/>
<sequence length="128" mass="14766">MNGVFEEMRKNYVTAKIENAALKNENRELQAELQVTQNRLPDAESHLLLSEQYSENKNIEIKGIEESPDEKVTDIVCKLGTLTRVPVTAEEIEACHRVPSISKPYNIVVQFSRRQKEMCCSKRRRNCN</sequence>
<evidence type="ECO:0000313" key="2">
    <source>
        <dbReference type="EMBL" id="KAH9367239.1"/>
    </source>
</evidence>
<keyword evidence="1" id="KW-0175">Coiled coil</keyword>
<evidence type="ECO:0000256" key="1">
    <source>
        <dbReference type="SAM" id="Coils"/>
    </source>
</evidence>
<dbReference type="VEuPathDB" id="VectorBase:HLOH_063235"/>
<organism evidence="2 3">
    <name type="scientific">Haemaphysalis longicornis</name>
    <name type="common">Bush tick</name>
    <dbReference type="NCBI Taxonomy" id="44386"/>
    <lineage>
        <taxon>Eukaryota</taxon>
        <taxon>Metazoa</taxon>
        <taxon>Ecdysozoa</taxon>
        <taxon>Arthropoda</taxon>
        <taxon>Chelicerata</taxon>
        <taxon>Arachnida</taxon>
        <taxon>Acari</taxon>
        <taxon>Parasitiformes</taxon>
        <taxon>Ixodida</taxon>
        <taxon>Ixodoidea</taxon>
        <taxon>Ixodidae</taxon>
        <taxon>Haemaphysalinae</taxon>
        <taxon>Haemaphysalis</taxon>
    </lineage>
</organism>
<gene>
    <name evidence="2" type="ORF">HPB48_003867</name>
</gene>
<dbReference type="Proteomes" id="UP000821853">
    <property type="component" value="Chromosome 2"/>
</dbReference>
<accession>A0A9J6FWQ6</accession>
<keyword evidence="3" id="KW-1185">Reference proteome</keyword>
<protein>
    <submittedName>
        <fullName evidence="2">Uncharacterized protein</fullName>
    </submittedName>
</protein>
<evidence type="ECO:0000313" key="3">
    <source>
        <dbReference type="Proteomes" id="UP000821853"/>
    </source>
</evidence>
<reference evidence="2 3" key="1">
    <citation type="journal article" date="2020" name="Cell">
        <title>Large-Scale Comparative Analyses of Tick Genomes Elucidate Their Genetic Diversity and Vector Capacities.</title>
        <authorList>
            <consortium name="Tick Genome and Microbiome Consortium (TIGMIC)"/>
            <person name="Jia N."/>
            <person name="Wang J."/>
            <person name="Shi W."/>
            <person name="Du L."/>
            <person name="Sun Y."/>
            <person name="Zhan W."/>
            <person name="Jiang J.F."/>
            <person name="Wang Q."/>
            <person name="Zhang B."/>
            <person name="Ji P."/>
            <person name="Bell-Sakyi L."/>
            <person name="Cui X.M."/>
            <person name="Yuan T.T."/>
            <person name="Jiang B.G."/>
            <person name="Yang W.F."/>
            <person name="Lam T.T."/>
            <person name="Chang Q.C."/>
            <person name="Ding S.J."/>
            <person name="Wang X.J."/>
            <person name="Zhu J.G."/>
            <person name="Ruan X.D."/>
            <person name="Zhao L."/>
            <person name="Wei J.T."/>
            <person name="Ye R.Z."/>
            <person name="Que T.C."/>
            <person name="Du C.H."/>
            <person name="Zhou Y.H."/>
            <person name="Cheng J.X."/>
            <person name="Dai P.F."/>
            <person name="Guo W.B."/>
            <person name="Han X.H."/>
            <person name="Huang E.J."/>
            <person name="Li L.F."/>
            <person name="Wei W."/>
            <person name="Gao Y.C."/>
            <person name="Liu J.Z."/>
            <person name="Shao H.Z."/>
            <person name="Wang X."/>
            <person name="Wang C.C."/>
            <person name="Yang T.C."/>
            <person name="Huo Q.B."/>
            <person name="Li W."/>
            <person name="Chen H.Y."/>
            <person name="Chen S.E."/>
            <person name="Zhou L.G."/>
            <person name="Ni X.B."/>
            <person name="Tian J.H."/>
            <person name="Sheng Y."/>
            <person name="Liu T."/>
            <person name="Pan Y.S."/>
            <person name="Xia L.Y."/>
            <person name="Li J."/>
            <person name="Zhao F."/>
            <person name="Cao W.C."/>
        </authorList>
    </citation>
    <scope>NUCLEOTIDE SEQUENCE [LARGE SCALE GENOMIC DNA]</scope>
    <source>
        <strain evidence="2">HaeL-2018</strain>
    </source>
</reference>
<dbReference type="AlphaFoldDB" id="A0A9J6FWQ6"/>
<feature type="coiled-coil region" evidence="1">
    <location>
        <begin position="5"/>
        <end position="46"/>
    </location>
</feature>